<evidence type="ECO:0000313" key="3">
    <source>
        <dbReference type="EMBL" id="VUX67204.1"/>
    </source>
</evidence>
<feature type="domain" description="Wadjet protein JetD C-terminal" evidence="1">
    <location>
        <begin position="149"/>
        <end position="254"/>
    </location>
</feature>
<dbReference type="Proteomes" id="UP000366766">
    <property type="component" value="Unassembled WGS sequence"/>
</dbReference>
<dbReference type="RefSeq" id="WP_008705127.1">
    <property type="nucleotide sequence ID" value="NZ_BTHH01000032.1"/>
</dbReference>
<dbReference type="AlphaFoldDB" id="A0A174GC41"/>
<evidence type="ECO:0000313" key="5">
    <source>
        <dbReference type="Proteomes" id="UP000366766"/>
    </source>
</evidence>
<evidence type="ECO:0000259" key="1">
    <source>
        <dbReference type="Pfam" id="PF09983"/>
    </source>
</evidence>
<organism evidence="2 4">
    <name type="scientific">Blautia wexlerae</name>
    <dbReference type="NCBI Taxonomy" id="418240"/>
    <lineage>
        <taxon>Bacteria</taxon>
        <taxon>Bacillati</taxon>
        <taxon>Bacillota</taxon>
        <taxon>Clostridia</taxon>
        <taxon>Lachnospirales</taxon>
        <taxon>Lachnospiraceae</taxon>
        <taxon>Blautia</taxon>
    </lineage>
</organism>
<evidence type="ECO:0000313" key="2">
    <source>
        <dbReference type="EMBL" id="CUO58626.1"/>
    </source>
</evidence>
<sequence>MKRISLDDLLHTRQDLDYQEQYEYIMKLLEKGQIKPVKASKSNGKKPALYREYWMVEEQKDYSNYIEEIKYTFSTMISVDYYLAHPDTYEKDRIWVLMLNEYLKKHADALLTAESLNERSFEIWHREKFLDREQGKKILKRCGLNVEALNVYRTTEPLSYYTHTRNTPQNILILENKDPFFSMRNYLLNGHTEIFGAEIGTLIYGAGKGIIRSFQDFDLCAEPYMKHPKNTIYYFGDMDYEGIGIYENLAEKFRSRWKIIPFVPAYQAMLGKAEQIIELPETKEHQNRNISTQFFSCFDEIMVKKMEAVLDKDRYIPQEILNTADF</sequence>
<proteinExistence type="predicted"/>
<reference evidence="2 4" key="1">
    <citation type="submission" date="2015-09" db="EMBL/GenBank/DDBJ databases">
        <authorList>
            <consortium name="Pathogen Informatics"/>
        </authorList>
    </citation>
    <scope>NUCLEOTIDE SEQUENCE [LARGE SCALE GENOMIC DNA]</scope>
    <source>
        <strain evidence="2 4">2789STDY5834863</strain>
    </source>
</reference>
<accession>A0A174GC41</accession>
<dbReference type="InterPro" id="IPR024534">
    <property type="entry name" value="JetD_C"/>
</dbReference>
<dbReference type="Proteomes" id="UP000095431">
    <property type="component" value="Unassembled WGS sequence"/>
</dbReference>
<dbReference type="EMBL" id="CABHOF010000083">
    <property type="protein sequence ID" value="VUX67204.1"/>
    <property type="molecule type" value="Genomic_DNA"/>
</dbReference>
<reference evidence="3 5" key="2">
    <citation type="submission" date="2019-07" db="EMBL/GenBank/DDBJ databases">
        <authorList>
            <person name="Chang H.-W."/>
            <person name="Raman A."/>
            <person name="Venkatesh S."/>
            <person name="Gehrig J."/>
        </authorList>
    </citation>
    <scope>NUCLEOTIDE SEQUENCE [LARGE SCALE GENOMIC DNA]</scope>
    <source>
        <strain evidence="3">Blautia_wexlerae_LFYP_14</strain>
    </source>
</reference>
<protein>
    <submittedName>
        <fullName evidence="2">Uncharacterized protein conserved in bacteria C-term(DUF2220)</fullName>
    </submittedName>
</protein>
<dbReference type="Pfam" id="PF09983">
    <property type="entry name" value="JetD_C"/>
    <property type="match status" value="1"/>
</dbReference>
<gene>
    <name evidence="3" type="ORF">BWLFYP14_03479</name>
    <name evidence="2" type="ORF">ERS852478_03261</name>
</gene>
<evidence type="ECO:0000313" key="4">
    <source>
        <dbReference type="Proteomes" id="UP000095431"/>
    </source>
</evidence>
<dbReference type="EMBL" id="CYZN01000030">
    <property type="protein sequence ID" value="CUO58626.1"/>
    <property type="molecule type" value="Genomic_DNA"/>
</dbReference>
<name>A0A174GC41_9FIRM</name>
<keyword evidence="5" id="KW-1185">Reference proteome</keyword>